<protein>
    <submittedName>
        <fullName evidence="1">Uncharacterized protein</fullName>
    </submittedName>
</protein>
<name>A0AAD8JQ94_TARER</name>
<sequence>MKYRRSERIGIKKSFSCTNDPSTPIILDDGDNYEMNTMIRKHDVLKGIKRKSPIDGGDADMSSDDNIVLLKRKISTKKKRCVKATKNRVEVEAAKNDEHLSDDNEDNKML</sequence>
<evidence type="ECO:0000313" key="2">
    <source>
        <dbReference type="Proteomes" id="UP001229421"/>
    </source>
</evidence>
<gene>
    <name evidence="1" type="ORF">QVD17_39545</name>
</gene>
<reference evidence="1" key="1">
    <citation type="journal article" date="2023" name="bioRxiv">
        <title>Improved chromosome-level genome assembly for marigold (Tagetes erecta).</title>
        <authorList>
            <person name="Jiang F."/>
            <person name="Yuan L."/>
            <person name="Wang S."/>
            <person name="Wang H."/>
            <person name="Xu D."/>
            <person name="Wang A."/>
            <person name="Fan W."/>
        </authorList>
    </citation>
    <scope>NUCLEOTIDE SEQUENCE</scope>
    <source>
        <strain evidence="1">WSJ</strain>
        <tissue evidence="1">Leaf</tissue>
    </source>
</reference>
<keyword evidence="2" id="KW-1185">Reference proteome</keyword>
<dbReference type="EMBL" id="JAUHHV010000011">
    <property type="protein sequence ID" value="KAK1407918.1"/>
    <property type="molecule type" value="Genomic_DNA"/>
</dbReference>
<organism evidence="1 2">
    <name type="scientific">Tagetes erecta</name>
    <name type="common">African marigold</name>
    <dbReference type="NCBI Taxonomy" id="13708"/>
    <lineage>
        <taxon>Eukaryota</taxon>
        <taxon>Viridiplantae</taxon>
        <taxon>Streptophyta</taxon>
        <taxon>Embryophyta</taxon>
        <taxon>Tracheophyta</taxon>
        <taxon>Spermatophyta</taxon>
        <taxon>Magnoliopsida</taxon>
        <taxon>eudicotyledons</taxon>
        <taxon>Gunneridae</taxon>
        <taxon>Pentapetalae</taxon>
        <taxon>asterids</taxon>
        <taxon>campanulids</taxon>
        <taxon>Asterales</taxon>
        <taxon>Asteraceae</taxon>
        <taxon>Asteroideae</taxon>
        <taxon>Heliantheae alliance</taxon>
        <taxon>Tageteae</taxon>
        <taxon>Tagetes</taxon>
    </lineage>
</organism>
<accession>A0AAD8JQ94</accession>
<comment type="caution">
    <text evidence="1">The sequence shown here is derived from an EMBL/GenBank/DDBJ whole genome shotgun (WGS) entry which is preliminary data.</text>
</comment>
<dbReference type="AlphaFoldDB" id="A0AAD8JQ94"/>
<dbReference type="Proteomes" id="UP001229421">
    <property type="component" value="Unassembled WGS sequence"/>
</dbReference>
<evidence type="ECO:0000313" key="1">
    <source>
        <dbReference type="EMBL" id="KAK1407918.1"/>
    </source>
</evidence>
<proteinExistence type="predicted"/>